<name>A0A8J2X4Z9_9STRA</name>
<feature type="compositionally biased region" description="Basic and acidic residues" evidence="1">
    <location>
        <begin position="461"/>
        <end position="472"/>
    </location>
</feature>
<feature type="region of interest" description="Disordered" evidence="1">
    <location>
        <begin position="461"/>
        <end position="482"/>
    </location>
</feature>
<feature type="transmembrane region" description="Helical" evidence="2">
    <location>
        <begin position="183"/>
        <end position="206"/>
    </location>
</feature>
<dbReference type="Proteomes" id="UP000789595">
    <property type="component" value="Unassembled WGS sequence"/>
</dbReference>
<dbReference type="PANTHER" id="PTHR11319:SF35">
    <property type="entry name" value="OUTER MEMBRANE PROTEIN PMPC-RELATED"/>
    <property type="match status" value="1"/>
</dbReference>
<keyword evidence="3" id="KW-0732">Signal</keyword>
<gene>
    <name evidence="4" type="ORF">PECAL_6P14270</name>
</gene>
<keyword evidence="2" id="KW-0472">Membrane</keyword>
<keyword evidence="5" id="KW-1185">Reference proteome</keyword>
<comment type="caution">
    <text evidence="4">The sequence shown here is derived from an EMBL/GenBank/DDBJ whole genome shotgun (WGS) entry which is preliminary data.</text>
</comment>
<dbReference type="OrthoDB" id="10658430at2759"/>
<feature type="transmembrane region" description="Helical" evidence="2">
    <location>
        <begin position="341"/>
        <end position="365"/>
    </location>
</feature>
<evidence type="ECO:0000256" key="2">
    <source>
        <dbReference type="SAM" id="Phobius"/>
    </source>
</evidence>
<evidence type="ECO:0000313" key="4">
    <source>
        <dbReference type="EMBL" id="CAH0379789.1"/>
    </source>
</evidence>
<evidence type="ECO:0000256" key="1">
    <source>
        <dbReference type="SAM" id="MobiDB-lite"/>
    </source>
</evidence>
<accession>A0A8J2X4Z9</accession>
<sequence>MLKRAALLLGTAAATCHCPTGAICDNGTVANLDDYWADPNELHFHKCVPHRCRANFRCARGYSGRLCARVSSDYYEVSRFGPYACPSSNGGRALVATSGLLLVVLAFVLLNQLVLPKHPSLQICFHAVQTVALLRKITYDRDFGQGNLQAPARLAALLGDIALFDVGLFKPTCVASFGFARQLLLQLGVVVVGAVVVFAPICARILTQLRKDSTYRPGITDFYKGDFGPEVFTRLGKIFHLVDVQWPLLAYKALCAFRCDADGYVASSPSEKCRVQNYVLGVICLLVFVVPVPIILEITVRREYELRGGVHAPHVQALFGWSFRDLRPGRHAWRNVKRLRWLLLVAVAALVEGPAIQLCLSILILAAASYCQNTFRPYLGWRLNALESLGCYAAVAACALGVLGIEDNSRYATVRAVDGLVILGVLLTASCSLAYAEYVDRQSRKATPRFLAERCRERHTTDIEQRRDKHEPPGPLLPKKKNNSYDDLATAIESAAQKVDRFERRLENRARHAARDVLTDGDYEDLPADVLRDIGALQAASDALNARAFYLACHDPERTNDDLERYVQVARRIEYLISDASFTSSFSASPGARFWRKWSREKGIIDFVAMLEDRERTVVFGFLVRLQRFLADEKKSTALHSLVSARDRPSILYYLLVAPAQEHAECVQLLRDVVQTCRTVELSAVDRALVVPREVHGTNTPQEALEKGLRVWHARRTKSVEALLGEGGLETAQRFVNIEDDCLRASSAVIGGTASPVRSTTTPSKRVRFQERRRQGA</sequence>
<dbReference type="AlphaFoldDB" id="A0A8J2X4Z9"/>
<dbReference type="EMBL" id="CAKKNE010000006">
    <property type="protein sequence ID" value="CAH0379789.1"/>
    <property type="molecule type" value="Genomic_DNA"/>
</dbReference>
<feature type="transmembrane region" description="Helical" evidence="2">
    <location>
        <begin position="385"/>
        <end position="405"/>
    </location>
</feature>
<keyword evidence="2" id="KW-1133">Transmembrane helix</keyword>
<evidence type="ECO:0000256" key="3">
    <source>
        <dbReference type="SAM" id="SignalP"/>
    </source>
</evidence>
<feature type="transmembrane region" description="Helical" evidence="2">
    <location>
        <begin position="93"/>
        <end position="115"/>
    </location>
</feature>
<proteinExistence type="predicted"/>
<feature type="region of interest" description="Disordered" evidence="1">
    <location>
        <begin position="753"/>
        <end position="777"/>
    </location>
</feature>
<reference evidence="4" key="1">
    <citation type="submission" date="2021-11" db="EMBL/GenBank/DDBJ databases">
        <authorList>
            <consortium name="Genoscope - CEA"/>
            <person name="William W."/>
        </authorList>
    </citation>
    <scope>NUCLEOTIDE SEQUENCE</scope>
</reference>
<evidence type="ECO:0000313" key="5">
    <source>
        <dbReference type="Proteomes" id="UP000789595"/>
    </source>
</evidence>
<organism evidence="4 5">
    <name type="scientific">Pelagomonas calceolata</name>
    <dbReference type="NCBI Taxonomy" id="35677"/>
    <lineage>
        <taxon>Eukaryota</taxon>
        <taxon>Sar</taxon>
        <taxon>Stramenopiles</taxon>
        <taxon>Ochrophyta</taxon>
        <taxon>Pelagophyceae</taxon>
        <taxon>Pelagomonadales</taxon>
        <taxon>Pelagomonadaceae</taxon>
        <taxon>Pelagomonas</taxon>
    </lineage>
</organism>
<feature type="chain" id="PRO_5035200010" evidence="3">
    <location>
        <begin position="25"/>
        <end position="777"/>
    </location>
</feature>
<feature type="transmembrane region" description="Helical" evidence="2">
    <location>
        <begin position="278"/>
        <end position="298"/>
    </location>
</feature>
<dbReference type="PANTHER" id="PTHR11319">
    <property type="entry name" value="G PROTEIN-COUPLED RECEPTOR-RELATED"/>
    <property type="match status" value="1"/>
</dbReference>
<protein>
    <submittedName>
        <fullName evidence="4">Uncharacterized protein</fullName>
    </submittedName>
</protein>
<feature type="signal peptide" evidence="3">
    <location>
        <begin position="1"/>
        <end position="24"/>
    </location>
</feature>
<feature type="transmembrane region" description="Helical" evidence="2">
    <location>
        <begin position="417"/>
        <end position="436"/>
    </location>
</feature>
<keyword evidence="2" id="KW-0812">Transmembrane</keyword>
<feature type="compositionally biased region" description="Basic and acidic residues" evidence="1">
    <location>
        <begin position="768"/>
        <end position="777"/>
    </location>
</feature>